<keyword evidence="4 7" id="KW-0812">Transmembrane</keyword>
<organism evidence="9 10">
    <name type="scientific">Marinobacter daqiaonensis</name>
    <dbReference type="NCBI Taxonomy" id="650891"/>
    <lineage>
        <taxon>Bacteria</taxon>
        <taxon>Pseudomonadati</taxon>
        <taxon>Pseudomonadota</taxon>
        <taxon>Gammaproteobacteria</taxon>
        <taxon>Pseudomonadales</taxon>
        <taxon>Marinobacteraceae</taxon>
        <taxon>Marinobacter</taxon>
    </lineage>
</organism>
<keyword evidence="10" id="KW-1185">Reference proteome</keyword>
<dbReference type="Gene3D" id="3.30.240.20">
    <property type="entry name" value="bsu07140 like domains"/>
    <property type="match status" value="1"/>
</dbReference>
<dbReference type="Proteomes" id="UP000198644">
    <property type="component" value="Unassembled WGS sequence"/>
</dbReference>
<keyword evidence="3" id="KW-1003">Cell membrane</keyword>
<evidence type="ECO:0000256" key="4">
    <source>
        <dbReference type="ARBA" id="ARBA00022692"/>
    </source>
</evidence>
<proteinExistence type="inferred from homology"/>
<feature type="transmembrane region" description="Helical" evidence="7">
    <location>
        <begin position="75"/>
        <end position="99"/>
    </location>
</feature>
<dbReference type="RefSeq" id="WP_092009876.1">
    <property type="nucleotide sequence ID" value="NZ_FOYW01000001.1"/>
</dbReference>
<protein>
    <recommendedName>
        <fullName evidence="8">YetF C-terminal domain-containing protein</fullName>
    </recommendedName>
</protein>
<evidence type="ECO:0000256" key="6">
    <source>
        <dbReference type="ARBA" id="ARBA00023136"/>
    </source>
</evidence>
<dbReference type="OrthoDB" id="6538282at2"/>
<name>A0A1I6HI58_9GAMM</name>
<reference evidence="9 10" key="1">
    <citation type="submission" date="2016-10" db="EMBL/GenBank/DDBJ databases">
        <authorList>
            <person name="de Groot N.N."/>
        </authorList>
    </citation>
    <scope>NUCLEOTIDE SEQUENCE [LARGE SCALE GENOMIC DNA]</scope>
    <source>
        <strain evidence="9 10">CGMCC 1.9167</strain>
    </source>
</reference>
<comment type="similarity">
    <text evidence="2">Belongs to the UPF0702 family.</text>
</comment>
<evidence type="ECO:0000256" key="1">
    <source>
        <dbReference type="ARBA" id="ARBA00004651"/>
    </source>
</evidence>
<feature type="domain" description="YetF C-terminal" evidence="8">
    <location>
        <begin position="98"/>
        <end position="168"/>
    </location>
</feature>
<keyword evidence="6 7" id="KW-0472">Membrane</keyword>
<keyword evidence="5 7" id="KW-1133">Transmembrane helix</keyword>
<sequence length="170" mass="18971">MESIWYWASWALGLEGQDLTIWRVILRAVLVYILGIILVRLGGKRFVGKFSAFDIIMAIMIGSILSRAIMVPEDFIPHLVAAVALTLMHSLFAGAAFHWDPFGTLVKGKARVLVRDGDIQWDAMKKTHISEKDLMSALRETSSVNDVSQVREACLERSGNISVILRNDNS</sequence>
<dbReference type="AlphaFoldDB" id="A0A1I6HI58"/>
<evidence type="ECO:0000256" key="5">
    <source>
        <dbReference type="ARBA" id="ARBA00022989"/>
    </source>
</evidence>
<evidence type="ECO:0000256" key="3">
    <source>
        <dbReference type="ARBA" id="ARBA00022475"/>
    </source>
</evidence>
<accession>A0A1I6HI58</accession>
<evidence type="ECO:0000259" key="8">
    <source>
        <dbReference type="Pfam" id="PF04239"/>
    </source>
</evidence>
<dbReference type="PANTHER" id="PTHR34582:SF6">
    <property type="entry name" value="UPF0702 TRANSMEMBRANE PROTEIN YCAP"/>
    <property type="match status" value="1"/>
</dbReference>
<gene>
    <name evidence="9" type="ORF">SAMN05216203_1267</name>
</gene>
<evidence type="ECO:0000313" key="9">
    <source>
        <dbReference type="EMBL" id="SFR54182.1"/>
    </source>
</evidence>
<feature type="transmembrane region" description="Helical" evidence="7">
    <location>
        <begin position="51"/>
        <end position="69"/>
    </location>
</feature>
<dbReference type="GO" id="GO:0005886">
    <property type="term" value="C:plasma membrane"/>
    <property type="evidence" value="ECO:0007669"/>
    <property type="project" value="UniProtKB-SubCell"/>
</dbReference>
<dbReference type="STRING" id="650891.SAMN05216203_1267"/>
<dbReference type="PANTHER" id="PTHR34582">
    <property type="entry name" value="UPF0702 TRANSMEMBRANE PROTEIN YCAP"/>
    <property type="match status" value="1"/>
</dbReference>
<evidence type="ECO:0000256" key="2">
    <source>
        <dbReference type="ARBA" id="ARBA00006448"/>
    </source>
</evidence>
<dbReference type="InterPro" id="IPR007353">
    <property type="entry name" value="DUF421"/>
</dbReference>
<dbReference type="Pfam" id="PF04239">
    <property type="entry name" value="DUF421"/>
    <property type="match status" value="1"/>
</dbReference>
<feature type="transmembrane region" description="Helical" evidence="7">
    <location>
        <begin position="20"/>
        <end position="39"/>
    </location>
</feature>
<dbReference type="InterPro" id="IPR023090">
    <property type="entry name" value="UPF0702_alpha/beta_dom_sf"/>
</dbReference>
<comment type="subcellular location">
    <subcellularLocation>
        <location evidence="1">Cell membrane</location>
        <topology evidence="1">Multi-pass membrane protein</topology>
    </subcellularLocation>
</comment>
<evidence type="ECO:0000256" key="7">
    <source>
        <dbReference type="SAM" id="Phobius"/>
    </source>
</evidence>
<dbReference type="EMBL" id="FOYW01000001">
    <property type="protein sequence ID" value="SFR54182.1"/>
    <property type="molecule type" value="Genomic_DNA"/>
</dbReference>
<evidence type="ECO:0000313" key="10">
    <source>
        <dbReference type="Proteomes" id="UP000198644"/>
    </source>
</evidence>